<evidence type="ECO:0000313" key="1">
    <source>
        <dbReference type="EMBL" id="CAG8489275.1"/>
    </source>
</evidence>
<accession>A0ACA9KU16</accession>
<name>A0ACA9KU16_9GLOM</name>
<dbReference type="Proteomes" id="UP000789525">
    <property type="component" value="Unassembled WGS sequence"/>
</dbReference>
<feature type="non-terminal residue" evidence="1">
    <location>
        <position position="1"/>
    </location>
</feature>
<protein>
    <submittedName>
        <fullName evidence="1">3499_t:CDS:1</fullName>
    </submittedName>
</protein>
<organism evidence="1 2">
    <name type="scientific">Acaulospora colombiana</name>
    <dbReference type="NCBI Taxonomy" id="27376"/>
    <lineage>
        <taxon>Eukaryota</taxon>
        <taxon>Fungi</taxon>
        <taxon>Fungi incertae sedis</taxon>
        <taxon>Mucoromycota</taxon>
        <taxon>Glomeromycotina</taxon>
        <taxon>Glomeromycetes</taxon>
        <taxon>Diversisporales</taxon>
        <taxon>Acaulosporaceae</taxon>
        <taxon>Acaulospora</taxon>
    </lineage>
</organism>
<gene>
    <name evidence="1" type="ORF">ACOLOM_LOCUS2311</name>
</gene>
<comment type="caution">
    <text evidence="1">The sequence shown here is derived from an EMBL/GenBank/DDBJ whole genome shotgun (WGS) entry which is preliminary data.</text>
</comment>
<dbReference type="EMBL" id="CAJVPT010002931">
    <property type="protein sequence ID" value="CAG8489275.1"/>
    <property type="molecule type" value="Genomic_DNA"/>
</dbReference>
<sequence length="61" mass="7058">DGESRIKKRMNLSLTSPSLVQLPFSPKQIPQISLSQPRDNLVNQSRLSIHLRKVTESFVRW</sequence>
<reference evidence="1" key="1">
    <citation type="submission" date="2021-06" db="EMBL/GenBank/DDBJ databases">
        <authorList>
            <person name="Kallberg Y."/>
            <person name="Tangrot J."/>
            <person name="Rosling A."/>
        </authorList>
    </citation>
    <scope>NUCLEOTIDE SEQUENCE</scope>
    <source>
        <strain evidence="1">CL356</strain>
    </source>
</reference>
<keyword evidence="2" id="KW-1185">Reference proteome</keyword>
<evidence type="ECO:0000313" key="2">
    <source>
        <dbReference type="Proteomes" id="UP000789525"/>
    </source>
</evidence>
<proteinExistence type="predicted"/>